<sequence length="390" mass="43947">MQISPILKQNRVIANSRSKLLSDRNDSSSIAITLTSPDHFYLKSTPPVRLLCFDLSNFSRLAQFFICSAAIFVFFLTYSYTQESIFRLKSYSQFGWYLTWLQFAIYTILSHTERVLTGESHERKISLSKYTQLALYTVGTIGFSNASLAYLNYPTNVIFKCCKLIPVLIGGIVIQGKRYGVIEFLAAGCMSIGLILFTLADVNVTPNFNAKGYIFISIALLGDAAIGNVQEKEIKQHNAKNSEIVLYSHAIGFFYVLAIIICTGEIFSAALLFNEETFTFYYYAFIFSLVGFLGVNIIITLVRTFGAFVAVTVTTFRKALTIVMSFLLFSKPFTMQYLWSGMVVLLGVYLSVAAKNSDFAAKIHKLNDKLKHMAEWLFINRNHRSDLLAL</sequence>
<protein>
    <recommendedName>
        <fullName evidence="7">Adenosine 3'-phospho 5'-phosphosulfate transporter 2</fullName>
    </recommendedName>
    <alternativeName>
        <fullName evidence="8">PAPS transporter 2</fullName>
    </alternativeName>
    <alternativeName>
        <fullName evidence="9">Solute carrier family 35 member B3 homolog</fullName>
    </alternativeName>
</protein>
<evidence type="ECO:0000256" key="2">
    <source>
        <dbReference type="ARBA" id="ARBA00010694"/>
    </source>
</evidence>
<evidence type="ECO:0000256" key="1">
    <source>
        <dbReference type="ARBA" id="ARBA00004653"/>
    </source>
</evidence>
<dbReference type="InterPro" id="IPR013657">
    <property type="entry name" value="SCL35B1-4/HUT1"/>
</dbReference>
<dbReference type="WBParaSite" id="nRc.2.0.1.t13825-RA">
    <property type="protein sequence ID" value="nRc.2.0.1.t13825-RA"/>
    <property type="gene ID" value="nRc.2.0.1.g13825"/>
</dbReference>
<feature type="transmembrane region" description="Helical" evidence="10">
    <location>
        <begin position="181"/>
        <end position="200"/>
    </location>
</feature>
<keyword evidence="6 10" id="KW-0472">Membrane</keyword>
<evidence type="ECO:0000256" key="3">
    <source>
        <dbReference type="ARBA" id="ARBA00022448"/>
    </source>
</evidence>
<comment type="similarity">
    <text evidence="2">Belongs to the nucleotide-sugar transporter family. SLC35B subfamily.</text>
</comment>
<feature type="transmembrane region" description="Helical" evidence="10">
    <location>
        <begin position="335"/>
        <end position="354"/>
    </location>
</feature>
<evidence type="ECO:0000313" key="12">
    <source>
        <dbReference type="WBParaSite" id="nRc.2.0.1.t13825-RA"/>
    </source>
</evidence>
<dbReference type="Pfam" id="PF08449">
    <property type="entry name" value="UAA"/>
    <property type="match status" value="1"/>
</dbReference>
<evidence type="ECO:0000256" key="6">
    <source>
        <dbReference type="ARBA" id="ARBA00023136"/>
    </source>
</evidence>
<feature type="transmembrane region" description="Helical" evidence="10">
    <location>
        <begin position="61"/>
        <end position="81"/>
    </location>
</feature>
<name>A0A915IIC6_ROMCU</name>
<dbReference type="Proteomes" id="UP000887565">
    <property type="component" value="Unplaced"/>
</dbReference>
<dbReference type="GO" id="GO:0000139">
    <property type="term" value="C:Golgi membrane"/>
    <property type="evidence" value="ECO:0007669"/>
    <property type="project" value="UniProtKB-SubCell"/>
</dbReference>
<feature type="transmembrane region" description="Helical" evidence="10">
    <location>
        <begin position="133"/>
        <end position="151"/>
    </location>
</feature>
<dbReference type="GO" id="GO:0046964">
    <property type="term" value="F:3'-phosphoadenosine 5'-phosphosulfate transmembrane transporter activity"/>
    <property type="evidence" value="ECO:0007669"/>
    <property type="project" value="TreeGrafter"/>
</dbReference>
<keyword evidence="3" id="KW-0813">Transport</keyword>
<keyword evidence="5 10" id="KW-1133">Transmembrane helix</keyword>
<dbReference type="PANTHER" id="PTHR10778">
    <property type="entry name" value="SOLUTE CARRIER FAMILY 35 MEMBER B"/>
    <property type="match status" value="1"/>
</dbReference>
<feature type="transmembrane region" description="Helical" evidence="10">
    <location>
        <begin position="306"/>
        <end position="329"/>
    </location>
</feature>
<evidence type="ECO:0000313" key="11">
    <source>
        <dbReference type="Proteomes" id="UP000887565"/>
    </source>
</evidence>
<evidence type="ECO:0000256" key="4">
    <source>
        <dbReference type="ARBA" id="ARBA00022692"/>
    </source>
</evidence>
<keyword evidence="11" id="KW-1185">Reference proteome</keyword>
<feature type="transmembrane region" description="Helical" evidence="10">
    <location>
        <begin position="250"/>
        <end position="274"/>
    </location>
</feature>
<evidence type="ECO:0000256" key="7">
    <source>
        <dbReference type="ARBA" id="ARBA00039669"/>
    </source>
</evidence>
<evidence type="ECO:0000256" key="5">
    <source>
        <dbReference type="ARBA" id="ARBA00022989"/>
    </source>
</evidence>
<organism evidence="11 12">
    <name type="scientific">Romanomermis culicivorax</name>
    <name type="common">Nematode worm</name>
    <dbReference type="NCBI Taxonomy" id="13658"/>
    <lineage>
        <taxon>Eukaryota</taxon>
        <taxon>Metazoa</taxon>
        <taxon>Ecdysozoa</taxon>
        <taxon>Nematoda</taxon>
        <taxon>Enoplea</taxon>
        <taxon>Dorylaimia</taxon>
        <taxon>Mermithida</taxon>
        <taxon>Mermithoidea</taxon>
        <taxon>Mermithidae</taxon>
        <taxon>Romanomermis</taxon>
    </lineage>
</organism>
<feature type="transmembrane region" description="Helical" evidence="10">
    <location>
        <begin position="93"/>
        <end position="112"/>
    </location>
</feature>
<dbReference type="PANTHER" id="PTHR10778:SF8">
    <property type="entry name" value="ADENOSINE 3'-PHOSPHO 5'-PHOSPHOSULFATE TRANSPORTER 2"/>
    <property type="match status" value="1"/>
</dbReference>
<evidence type="ECO:0000256" key="10">
    <source>
        <dbReference type="SAM" id="Phobius"/>
    </source>
</evidence>
<accession>A0A915IIC6</accession>
<evidence type="ECO:0000256" key="9">
    <source>
        <dbReference type="ARBA" id="ARBA00042729"/>
    </source>
</evidence>
<feature type="transmembrane region" description="Helical" evidence="10">
    <location>
        <begin position="280"/>
        <end position="299"/>
    </location>
</feature>
<reference evidence="12" key="1">
    <citation type="submission" date="2022-11" db="UniProtKB">
        <authorList>
            <consortium name="WormBaseParasite"/>
        </authorList>
    </citation>
    <scope>IDENTIFICATION</scope>
</reference>
<feature type="transmembrane region" description="Helical" evidence="10">
    <location>
        <begin position="212"/>
        <end position="229"/>
    </location>
</feature>
<keyword evidence="4 10" id="KW-0812">Transmembrane</keyword>
<dbReference type="OMA" id="YNRTTQF"/>
<proteinExistence type="inferred from homology"/>
<evidence type="ECO:0000256" key="8">
    <source>
        <dbReference type="ARBA" id="ARBA00041866"/>
    </source>
</evidence>
<comment type="subcellular location">
    <subcellularLocation>
        <location evidence="1">Golgi apparatus membrane</location>
        <topology evidence="1">Multi-pass membrane protein</topology>
    </subcellularLocation>
</comment>
<dbReference type="GO" id="GO:0005789">
    <property type="term" value="C:endoplasmic reticulum membrane"/>
    <property type="evidence" value="ECO:0007669"/>
    <property type="project" value="TreeGrafter"/>
</dbReference>
<dbReference type="AlphaFoldDB" id="A0A915IIC6"/>